<name>X7ZB74_MYCXE</name>
<proteinExistence type="predicted"/>
<dbReference type="PATRIC" id="fig|1299334.3.peg.8268"/>
<protein>
    <submittedName>
        <fullName evidence="1">Uncharacterized protein</fullName>
    </submittedName>
</protein>
<comment type="caution">
    <text evidence="1">The sequence shown here is derived from an EMBL/GenBank/DDBJ whole genome shotgun (WGS) entry which is preliminary data.</text>
</comment>
<accession>X7ZB74</accession>
<sequence>MFGYTADGQPMQVTGQLKNGTGEIFDQGTGTYYTFQGGKLVGTRTLDPAAPKPPMSRF</sequence>
<reference evidence="1" key="1">
    <citation type="submission" date="2014-01" db="EMBL/GenBank/DDBJ databases">
        <authorList>
            <person name="Brown-Elliot B."/>
            <person name="Wallace R."/>
            <person name="Lenaerts A."/>
            <person name="Ordway D."/>
            <person name="DeGroote M.A."/>
            <person name="Parker T."/>
            <person name="Sizemore C."/>
            <person name="Tallon L.J."/>
            <person name="Sadzewicz L.K."/>
            <person name="Sengamalay N."/>
            <person name="Fraser C.M."/>
            <person name="Hine E."/>
            <person name="Shefchek K.A."/>
            <person name="Das S.P."/>
            <person name="Tettelin H."/>
        </authorList>
    </citation>
    <scope>NUCLEOTIDE SEQUENCE [LARGE SCALE GENOMIC DNA]</scope>
    <source>
        <strain evidence="1">4042</strain>
    </source>
</reference>
<gene>
    <name evidence="1" type="ORF">I553_0998</name>
</gene>
<organism evidence="1">
    <name type="scientific">Mycobacterium xenopi 4042</name>
    <dbReference type="NCBI Taxonomy" id="1299334"/>
    <lineage>
        <taxon>Bacteria</taxon>
        <taxon>Bacillati</taxon>
        <taxon>Actinomycetota</taxon>
        <taxon>Actinomycetes</taxon>
        <taxon>Mycobacteriales</taxon>
        <taxon>Mycobacteriaceae</taxon>
        <taxon>Mycobacterium</taxon>
    </lineage>
</organism>
<dbReference type="AlphaFoldDB" id="X7ZB74"/>
<evidence type="ECO:0000313" key="1">
    <source>
        <dbReference type="EMBL" id="EUA16023.1"/>
    </source>
</evidence>
<dbReference type="EMBL" id="JAOB01000080">
    <property type="protein sequence ID" value="EUA16023.1"/>
    <property type="molecule type" value="Genomic_DNA"/>
</dbReference>